<evidence type="ECO:0000313" key="2">
    <source>
        <dbReference type="Proteomes" id="UP000230729"/>
    </source>
</evidence>
<dbReference type="Proteomes" id="UP000230729">
    <property type="component" value="Unassembled WGS sequence"/>
</dbReference>
<dbReference type="InterPro" id="IPR045865">
    <property type="entry name" value="ACT-like_dom_sf"/>
</dbReference>
<proteinExistence type="predicted"/>
<dbReference type="AlphaFoldDB" id="A0A2G9ZLG5"/>
<organism evidence="1 2">
    <name type="scientific">Candidatus Falkowbacteria bacterium CG23_combo_of_CG06-09_8_20_14_all_49_15</name>
    <dbReference type="NCBI Taxonomy" id="1974572"/>
    <lineage>
        <taxon>Bacteria</taxon>
        <taxon>Candidatus Falkowiibacteriota</taxon>
    </lineage>
</organism>
<protein>
    <recommendedName>
        <fullName evidence="3">CopG family transcriptional regulator</fullName>
    </recommendedName>
</protein>
<name>A0A2G9ZLG5_9BACT</name>
<sequence length="86" mass="9351">MAESIKIGVISILIKNRQTHAANVQDILTAHGHIVMARLGVNVQPFCLKNCTGLVSLAVKGSLKEINQLKGDLDRLYGIVAKKIIF</sequence>
<dbReference type="InterPro" id="IPR027271">
    <property type="entry name" value="Acetolactate_synth/TF_NikR_C"/>
</dbReference>
<dbReference type="EMBL" id="PCSD01000030">
    <property type="protein sequence ID" value="PIP33984.1"/>
    <property type="molecule type" value="Genomic_DNA"/>
</dbReference>
<dbReference type="Gene3D" id="3.30.70.1150">
    <property type="entry name" value="ACT-like. Chain A, domain 2"/>
    <property type="match status" value="1"/>
</dbReference>
<dbReference type="InterPro" id="IPR023860">
    <property type="entry name" value="FeFe-hyd_TM1266"/>
</dbReference>
<comment type="caution">
    <text evidence="1">The sequence shown here is derived from an EMBL/GenBank/DDBJ whole genome shotgun (WGS) entry which is preliminary data.</text>
</comment>
<accession>A0A2G9ZLG5</accession>
<evidence type="ECO:0000313" key="1">
    <source>
        <dbReference type="EMBL" id="PIP33984.1"/>
    </source>
</evidence>
<reference evidence="1 2" key="1">
    <citation type="submission" date="2017-09" db="EMBL/GenBank/DDBJ databases">
        <title>Depth-based differentiation of microbial function through sediment-hosted aquifers and enrichment of novel symbionts in the deep terrestrial subsurface.</title>
        <authorList>
            <person name="Probst A.J."/>
            <person name="Ladd B."/>
            <person name="Jarett J.K."/>
            <person name="Geller-Mcgrath D.E."/>
            <person name="Sieber C.M."/>
            <person name="Emerson J.B."/>
            <person name="Anantharaman K."/>
            <person name="Thomas B.C."/>
            <person name="Malmstrom R."/>
            <person name="Stieglmeier M."/>
            <person name="Klingl A."/>
            <person name="Woyke T."/>
            <person name="Ryan C.M."/>
            <person name="Banfield J.F."/>
        </authorList>
    </citation>
    <scope>NUCLEOTIDE SEQUENCE [LARGE SCALE GENOMIC DNA]</scope>
    <source>
        <strain evidence="1">CG23_combo_of_CG06-09_8_20_14_all_49_15</strain>
    </source>
</reference>
<dbReference type="Pfam" id="PF21699">
    <property type="entry name" value="TM1266-like"/>
    <property type="match status" value="1"/>
</dbReference>
<gene>
    <name evidence="1" type="ORF">COX22_01470</name>
</gene>
<evidence type="ECO:0008006" key="3">
    <source>
        <dbReference type="Google" id="ProtNLM"/>
    </source>
</evidence>
<dbReference type="SUPFAM" id="SSF55021">
    <property type="entry name" value="ACT-like"/>
    <property type="match status" value="1"/>
</dbReference>